<evidence type="ECO:0000256" key="5">
    <source>
        <dbReference type="ARBA" id="ARBA00022989"/>
    </source>
</evidence>
<dbReference type="PANTHER" id="PTHR40074">
    <property type="entry name" value="O-ACETYLTRANSFERASE WECH"/>
    <property type="match status" value="1"/>
</dbReference>
<evidence type="ECO:0000256" key="8">
    <source>
        <dbReference type="SAM" id="Phobius"/>
    </source>
</evidence>
<sequence>MPLSATAKPRVYWMDAVRGLAVLLVVLTHSYTMPQVLGAEFQSKTLAGIVQFFHSFRMPILLFLSGVLLERSVAKPLGVYYRGKAERILWPYLVWTALVAFALGRPQSLLKPEFWLGGRWHLWFLWVLIACYLIGPITRWIPSWAVAGTFVALLLVLEGIPKDLHRILYWGVFFFLGAAFGRLLPRIKELHWSLVLLSGAATAVAIWAHMDGRYSMGSGHPVTLLAGLGGIVFGLWLAQRLPRLPFLEFCGRRSIVLYVAHLPVLLVACRLWEDVASIRPIDFYLWMASATFLIPLLLAAAYPYVRWLFEFPTAKTRPMPPLPSTGGGLLPVSGSGPIPRRAT</sequence>
<evidence type="ECO:0000313" key="13">
    <source>
        <dbReference type="Proteomes" id="UP000297477"/>
    </source>
</evidence>
<evidence type="ECO:0000256" key="6">
    <source>
        <dbReference type="ARBA" id="ARBA00023136"/>
    </source>
</evidence>
<feature type="transmembrane region" description="Helical" evidence="8">
    <location>
        <begin position="12"/>
        <end position="33"/>
    </location>
</feature>
<dbReference type="GO" id="GO:0016413">
    <property type="term" value="F:O-acetyltransferase activity"/>
    <property type="evidence" value="ECO:0007669"/>
    <property type="project" value="TreeGrafter"/>
</dbReference>
<evidence type="ECO:0000256" key="1">
    <source>
        <dbReference type="ARBA" id="ARBA00004651"/>
    </source>
</evidence>
<feature type="transmembrane region" description="Helical" evidence="8">
    <location>
        <begin position="45"/>
        <end position="68"/>
    </location>
</feature>
<feature type="transmembrane region" description="Helical" evidence="8">
    <location>
        <begin position="167"/>
        <end position="184"/>
    </location>
</feature>
<keyword evidence="11" id="KW-0808">Transferase</keyword>
<accession>A0A1R4INY9</accession>
<feature type="transmembrane region" description="Helical" evidence="8">
    <location>
        <begin position="116"/>
        <end position="135"/>
    </location>
</feature>
<feature type="transmembrane region" description="Helical" evidence="8">
    <location>
        <begin position="255"/>
        <end position="272"/>
    </location>
</feature>
<keyword evidence="5 8" id="KW-1133">Transmembrane helix</keyword>
<feature type="domain" description="Acyltransferase 3" evidence="9">
    <location>
        <begin position="12"/>
        <end position="299"/>
    </location>
</feature>
<evidence type="ECO:0000313" key="12">
    <source>
        <dbReference type="Proteomes" id="UP000196230"/>
    </source>
</evidence>
<feature type="compositionally biased region" description="Low complexity" evidence="7">
    <location>
        <begin position="330"/>
        <end position="343"/>
    </location>
</feature>
<evidence type="ECO:0000313" key="11">
    <source>
        <dbReference type="EMBL" id="TFH98388.1"/>
    </source>
</evidence>
<organism evidence="10 12">
    <name type="scientific">Micrococcus lylae</name>
    <dbReference type="NCBI Taxonomy" id="1273"/>
    <lineage>
        <taxon>Bacteria</taxon>
        <taxon>Bacillati</taxon>
        <taxon>Actinomycetota</taxon>
        <taxon>Actinomycetes</taxon>
        <taxon>Micrococcales</taxon>
        <taxon>Micrococcaceae</taxon>
        <taxon>Micrococcus</taxon>
    </lineage>
</organism>
<keyword evidence="13" id="KW-1185">Reference proteome</keyword>
<keyword evidence="11" id="KW-0012">Acyltransferase</keyword>
<feature type="region of interest" description="Disordered" evidence="7">
    <location>
        <begin position="320"/>
        <end position="343"/>
    </location>
</feature>
<proteinExistence type="inferred from homology"/>
<protein>
    <submittedName>
        <fullName evidence="11">Acyltransferase</fullName>
    </submittedName>
    <submittedName>
        <fullName evidence="10">Mll2248 protein</fullName>
    </submittedName>
</protein>
<dbReference type="RefSeq" id="WP_067190847.1">
    <property type="nucleotide sequence ID" value="NZ_CP126965.1"/>
</dbReference>
<evidence type="ECO:0000256" key="4">
    <source>
        <dbReference type="ARBA" id="ARBA00022692"/>
    </source>
</evidence>
<feature type="transmembrane region" description="Helical" evidence="8">
    <location>
        <begin position="190"/>
        <end position="210"/>
    </location>
</feature>
<keyword evidence="6 8" id="KW-0472">Membrane</keyword>
<keyword evidence="3" id="KW-1003">Cell membrane</keyword>
<dbReference type="EMBL" id="FUKP01000021">
    <property type="protein sequence ID" value="SJN21582.1"/>
    <property type="molecule type" value="Genomic_DNA"/>
</dbReference>
<dbReference type="AlphaFoldDB" id="A0A1R4INY9"/>
<feature type="transmembrane region" description="Helical" evidence="8">
    <location>
        <begin position="284"/>
        <end position="305"/>
    </location>
</feature>
<keyword evidence="4 8" id="KW-0812">Transmembrane</keyword>
<name>A0A1R4INY9_9MICC</name>
<evidence type="ECO:0000313" key="10">
    <source>
        <dbReference type="EMBL" id="SJN21582.1"/>
    </source>
</evidence>
<evidence type="ECO:0000256" key="3">
    <source>
        <dbReference type="ARBA" id="ARBA00022475"/>
    </source>
</evidence>
<reference evidence="10 12" key="1">
    <citation type="submission" date="2017-02" db="EMBL/GenBank/DDBJ databases">
        <authorList>
            <person name="Peterson S.W."/>
        </authorList>
    </citation>
    <scope>NUCLEOTIDE SEQUENCE [LARGE SCALE GENOMIC DNA]</scope>
    <source>
        <strain evidence="10 12">2B3F</strain>
    </source>
</reference>
<dbReference type="EMBL" id="SPKT01000018">
    <property type="protein sequence ID" value="TFH98388.1"/>
    <property type="molecule type" value="Genomic_DNA"/>
</dbReference>
<feature type="transmembrane region" description="Helical" evidence="8">
    <location>
        <begin position="88"/>
        <end position="104"/>
    </location>
</feature>
<dbReference type="InterPro" id="IPR002656">
    <property type="entry name" value="Acyl_transf_3_dom"/>
</dbReference>
<dbReference type="Pfam" id="PF01757">
    <property type="entry name" value="Acyl_transf_3"/>
    <property type="match status" value="1"/>
</dbReference>
<feature type="transmembrane region" description="Helical" evidence="8">
    <location>
        <begin position="141"/>
        <end position="160"/>
    </location>
</feature>
<dbReference type="Proteomes" id="UP000297477">
    <property type="component" value="Unassembled WGS sequence"/>
</dbReference>
<evidence type="ECO:0000256" key="2">
    <source>
        <dbReference type="ARBA" id="ARBA00007400"/>
    </source>
</evidence>
<dbReference type="PANTHER" id="PTHR40074:SF2">
    <property type="entry name" value="O-ACETYLTRANSFERASE WECH"/>
    <property type="match status" value="1"/>
</dbReference>
<comment type="similarity">
    <text evidence="2">Belongs to the acyltransferase 3 family.</text>
</comment>
<gene>
    <name evidence="11" type="ORF">E4A49_08885</name>
    <name evidence="10" type="ORF">FM125_03695</name>
</gene>
<dbReference type="OrthoDB" id="3265718at2"/>
<dbReference type="GO" id="GO:0005886">
    <property type="term" value="C:plasma membrane"/>
    <property type="evidence" value="ECO:0007669"/>
    <property type="project" value="UniProtKB-SubCell"/>
</dbReference>
<feature type="transmembrane region" description="Helical" evidence="8">
    <location>
        <begin position="222"/>
        <end position="239"/>
    </location>
</feature>
<dbReference type="Proteomes" id="UP000196230">
    <property type="component" value="Unassembled WGS sequence"/>
</dbReference>
<evidence type="ECO:0000259" key="9">
    <source>
        <dbReference type="Pfam" id="PF01757"/>
    </source>
</evidence>
<dbReference type="GO" id="GO:0009246">
    <property type="term" value="P:enterobacterial common antigen biosynthetic process"/>
    <property type="evidence" value="ECO:0007669"/>
    <property type="project" value="TreeGrafter"/>
</dbReference>
<evidence type="ECO:0000256" key="7">
    <source>
        <dbReference type="SAM" id="MobiDB-lite"/>
    </source>
</evidence>
<comment type="subcellular location">
    <subcellularLocation>
        <location evidence="1">Cell membrane</location>
        <topology evidence="1">Multi-pass membrane protein</topology>
    </subcellularLocation>
</comment>
<reference evidence="11 13" key="2">
    <citation type="submission" date="2019-03" db="EMBL/GenBank/DDBJ databases">
        <title>Reclassification of Micrococcus aloeverae and Micrococcus yunnanensis as later heterotypic synonyms of Micrococcus luteus.</title>
        <authorList>
            <person name="Huang C.-H."/>
        </authorList>
    </citation>
    <scope>NUCLEOTIDE SEQUENCE [LARGE SCALE GENOMIC DNA]</scope>
    <source>
        <strain evidence="11 13">BCRC 12151</strain>
    </source>
</reference>